<protein>
    <submittedName>
        <fullName evidence="8">RNA polymerase sigma-70 factor, ECF subfamily</fullName>
    </submittedName>
</protein>
<gene>
    <name evidence="8" type="ORF">SAMN04487818_101627</name>
</gene>
<proteinExistence type="inferred from homology"/>
<keyword evidence="5" id="KW-0804">Transcription</keyword>
<dbReference type="STRING" id="155974.SAMN04487818_101627"/>
<evidence type="ECO:0000313" key="8">
    <source>
        <dbReference type="EMBL" id="SER11421.1"/>
    </source>
</evidence>
<dbReference type="Gene3D" id="1.10.1740.10">
    <property type="match status" value="1"/>
</dbReference>
<name>A0A1H9LIU3_9PSEU</name>
<sequence>MPGGAAVKPSRDLRCTRRAGWWLWRGAGGAVDDDGGLVVRSVAGELGAFEVLVRRYHGVACRVAALAGAGADCEDVVQEAFVRAFDHLAGFRVGEPFRPWLLRIVVNQARNLHRTRTRRDRVTGRVAVLRESVDEVVGSGDPHRTAEAAERSRVLWSALLGLPEKDRQVLGCRYLLGLTEAETAQVLGWPRGSVKSRAFRALARLRAVVPVSLDQRLDDGVRGHA</sequence>
<dbReference type="SUPFAM" id="SSF88659">
    <property type="entry name" value="Sigma3 and sigma4 domains of RNA polymerase sigma factors"/>
    <property type="match status" value="1"/>
</dbReference>
<dbReference type="AlphaFoldDB" id="A0A1H9LIU3"/>
<keyword evidence="3" id="KW-0731">Sigma factor</keyword>
<dbReference type="EMBL" id="FOGI01000001">
    <property type="protein sequence ID" value="SER11421.1"/>
    <property type="molecule type" value="Genomic_DNA"/>
</dbReference>
<evidence type="ECO:0000259" key="7">
    <source>
        <dbReference type="Pfam" id="PF08281"/>
    </source>
</evidence>
<dbReference type="Pfam" id="PF04542">
    <property type="entry name" value="Sigma70_r2"/>
    <property type="match status" value="1"/>
</dbReference>
<dbReference type="PANTHER" id="PTHR43133">
    <property type="entry name" value="RNA POLYMERASE ECF-TYPE SIGMA FACTO"/>
    <property type="match status" value="1"/>
</dbReference>
<dbReference type="Gene3D" id="1.10.10.10">
    <property type="entry name" value="Winged helix-like DNA-binding domain superfamily/Winged helix DNA-binding domain"/>
    <property type="match status" value="1"/>
</dbReference>
<dbReference type="InterPro" id="IPR036388">
    <property type="entry name" value="WH-like_DNA-bd_sf"/>
</dbReference>
<dbReference type="GO" id="GO:0003677">
    <property type="term" value="F:DNA binding"/>
    <property type="evidence" value="ECO:0007669"/>
    <property type="project" value="UniProtKB-KW"/>
</dbReference>
<dbReference type="SUPFAM" id="SSF88946">
    <property type="entry name" value="Sigma2 domain of RNA polymerase sigma factors"/>
    <property type="match status" value="1"/>
</dbReference>
<feature type="domain" description="RNA polymerase sigma factor 70 region 4 type 2" evidence="7">
    <location>
        <begin position="154"/>
        <end position="205"/>
    </location>
</feature>
<dbReference type="InterPro" id="IPR013325">
    <property type="entry name" value="RNA_pol_sigma_r2"/>
</dbReference>
<evidence type="ECO:0000256" key="3">
    <source>
        <dbReference type="ARBA" id="ARBA00023082"/>
    </source>
</evidence>
<evidence type="ECO:0000256" key="2">
    <source>
        <dbReference type="ARBA" id="ARBA00023015"/>
    </source>
</evidence>
<reference evidence="9" key="1">
    <citation type="submission" date="2016-10" db="EMBL/GenBank/DDBJ databases">
        <authorList>
            <person name="Varghese N."/>
            <person name="Submissions S."/>
        </authorList>
    </citation>
    <scope>NUCLEOTIDE SEQUENCE [LARGE SCALE GENOMIC DNA]</scope>
    <source>
        <strain evidence="9">DSM 44260</strain>
    </source>
</reference>
<keyword evidence="4" id="KW-0238">DNA-binding</keyword>
<evidence type="ECO:0000256" key="1">
    <source>
        <dbReference type="ARBA" id="ARBA00010641"/>
    </source>
</evidence>
<evidence type="ECO:0000256" key="5">
    <source>
        <dbReference type="ARBA" id="ARBA00023163"/>
    </source>
</evidence>
<dbReference type="Pfam" id="PF08281">
    <property type="entry name" value="Sigma70_r4_2"/>
    <property type="match status" value="1"/>
</dbReference>
<dbReference type="GO" id="GO:0006352">
    <property type="term" value="P:DNA-templated transcription initiation"/>
    <property type="evidence" value="ECO:0007669"/>
    <property type="project" value="InterPro"/>
</dbReference>
<dbReference type="PANTHER" id="PTHR43133:SF8">
    <property type="entry name" value="RNA POLYMERASE SIGMA FACTOR HI_1459-RELATED"/>
    <property type="match status" value="1"/>
</dbReference>
<feature type="domain" description="RNA polymerase sigma-70 region 2" evidence="6">
    <location>
        <begin position="52"/>
        <end position="119"/>
    </location>
</feature>
<accession>A0A1H9LIU3</accession>
<dbReference type="CDD" id="cd06171">
    <property type="entry name" value="Sigma70_r4"/>
    <property type="match status" value="1"/>
</dbReference>
<keyword evidence="9" id="KW-1185">Reference proteome</keyword>
<comment type="similarity">
    <text evidence="1">Belongs to the sigma-70 factor family. ECF subfamily.</text>
</comment>
<evidence type="ECO:0000259" key="6">
    <source>
        <dbReference type="Pfam" id="PF04542"/>
    </source>
</evidence>
<dbReference type="NCBIfam" id="TIGR02937">
    <property type="entry name" value="sigma70-ECF"/>
    <property type="match status" value="1"/>
</dbReference>
<dbReference type="InterPro" id="IPR013324">
    <property type="entry name" value="RNA_pol_sigma_r3/r4-like"/>
</dbReference>
<dbReference type="InterPro" id="IPR013249">
    <property type="entry name" value="RNA_pol_sigma70_r4_t2"/>
</dbReference>
<evidence type="ECO:0000256" key="4">
    <source>
        <dbReference type="ARBA" id="ARBA00023125"/>
    </source>
</evidence>
<dbReference type="Proteomes" id="UP000199051">
    <property type="component" value="Unassembled WGS sequence"/>
</dbReference>
<dbReference type="InterPro" id="IPR007627">
    <property type="entry name" value="RNA_pol_sigma70_r2"/>
</dbReference>
<dbReference type="InterPro" id="IPR014284">
    <property type="entry name" value="RNA_pol_sigma-70_dom"/>
</dbReference>
<dbReference type="GO" id="GO:0016987">
    <property type="term" value="F:sigma factor activity"/>
    <property type="evidence" value="ECO:0007669"/>
    <property type="project" value="UniProtKB-KW"/>
</dbReference>
<dbReference type="InterPro" id="IPR039425">
    <property type="entry name" value="RNA_pol_sigma-70-like"/>
</dbReference>
<evidence type="ECO:0000313" key="9">
    <source>
        <dbReference type="Proteomes" id="UP000199051"/>
    </source>
</evidence>
<organism evidence="8 9">
    <name type="scientific">Actinokineospora terrae</name>
    <dbReference type="NCBI Taxonomy" id="155974"/>
    <lineage>
        <taxon>Bacteria</taxon>
        <taxon>Bacillati</taxon>
        <taxon>Actinomycetota</taxon>
        <taxon>Actinomycetes</taxon>
        <taxon>Pseudonocardiales</taxon>
        <taxon>Pseudonocardiaceae</taxon>
        <taxon>Actinokineospora</taxon>
    </lineage>
</organism>
<keyword evidence="2" id="KW-0805">Transcription regulation</keyword>